<dbReference type="STRING" id="742726.HMPREF9448_02104"/>
<gene>
    <name evidence="5" type="ORF">HMPREF9448_02104</name>
</gene>
<reference evidence="5 6" key="1">
    <citation type="submission" date="2012-08" db="EMBL/GenBank/DDBJ databases">
        <title>The Genome Sequence of Barnesiella intestinihominis YIT 11860.</title>
        <authorList>
            <consortium name="The Broad Institute Genome Sequencing Platform"/>
            <person name="Earl A."/>
            <person name="Ward D."/>
            <person name="Feldgarden M."/>
            <person name="Gevers D."/>
            <person name="Morotomi M."/>
            <person name="Walker B."/>
            <person name="Young S.K."/>
            <person name="Zeng Q."/>
            <person name="Gargeya S."/>
            <person name="Fitzgerald M."/>
            <person name="Haas B."/>
            <person name="Abouelleil A."/>
            <person name="Alvarado L."/>
            <person name="Arachchi H.M."/>
            <person name="Berlin A.M."/>
            <person name="Chapman S.B."/>
            <person name="Goldberg J."/>
            <person name="Griggs A."/>
            <person name="Gujja S."/>
            <person name="Hansen M."/>
            <person name="Howarth C."/>
            <person name="Imamovic A."/>
            <person name="Larimer J."/>
            <person name="McCowen C."/>
            <person name="Montmayeur A."/>
            <person name="Murphy C."/>
            <person name="Neiman D."/>
            <person name="Pearson M."/>
            <person name="Priest M."/>
            <person name="Roberts A."/>
            <person name="Saif S."/>
            <person name="Shea T."/>
            <person name="Sisk P."/>
            <person name="Sykes S."/>
            <person name="Wortman J."/>
            <person name="Nusbaum C."/>
            <person name="Birren B."/>
        </authorList>
    </citation>
    <scope>NUCLEOTIDE SEQUENCE [LARGE SCALE GENOMIC DNA]</scope>
    <source>
        <strain evidence="5 6">YIT 11860</strain>
    </source>
</reference>
<dbReference type="OrthoDB" id="9799365at2"/>
<dbReference type="InterPro" id="IPR036412">
    <property type="entry name" value="HAD-like_sf"/>
</dbReference>
<dbReference type="RefSeq" id="WP_008862500.1">
    <property type="nucleotide sequence ID" value="NZ_JH815205.1"/>
</dbReference>
<dbReference type="Proteomes" id="UP000006044">
    <property type="component" value="Unassembled WGS sequence"/>
</dbReference>
<dbReference type="AlphaFoldDB" id="K0WTM2"/>
<evidence type="ECO:0000313" key="5">
    <source>
        <dbReference type="EMBL" id="EJZ62753.1"/>
    </source>
</evidence>
<dbReference type="eggNOG" id="COG0560">
    <property type="taxonomic scope" value="Bacteria"/>
</dbReference>
<comment type="caution">
    <text evidence="5">The sequence shown here is derived from an EMBL/GenBank/DDBJ whole genome shotgun (WGS) entry which is preliminary data.</text>
</comment>
<dbReference type="EMBL" id="ADLE01000015">
    <property type="protein sequence ID" value="EJZ62753.1"/>
    <property type="molecule type" value="Genomic_DNA"/>
</dbReference>
<evidence type="ECO:0000313" key="6">
    <source>
        <dbReference type="Proteomes" id="UP000006044"/>
    </source>
</evidence>
<dbReference type="SUPFAM" id="SSF56784">
    <property type="entry name" value="HAD-like"/>
    <property type="match status" value="1"/>
</dbReference>
<dbReference type="PANTHER" id="PTHR43344:SF13">
    <property type="entry name" value="PHOSPHATASE RV3661-RELATED"/>
    <property type="match status" value="1"/>
</dbReference>
<dbReference type="PATRIC" id="fig|742726.3.peg.2197"/>
<evidence type="ECO:0000256" key="1">
    <source>
        <dbReference type="ARBA" id="ARBA00022723"/>
    </source>
</evidence>
<evidence type="ECO:0008006" key="7">
    <source>
        <dbReference type="Google" id="ProtNLM"/>
    </source>
</evidence>
<evidence type="ECO:0000256" key="3">
    <source>
        <dbReference type="ARBA" id="ARBA00022842"/>
    </source>
</evidence>
<protein>
    <recommendedName>
        <fullName evidence="7">Haloacid dehalogenase-like hydrolase</fullName>
    </recommendedName>
</protein>
<dbReference type="Gene3D" id="3.40.50.1000">
    <property type="entry name" value="HAD superfamily/HAD-like"/>
    <property type="match status" value="1"/>
</dbReference>
<feature type="chain" id="PRO_5003840306" description="Haloacid dehalogenase-like hydrolase" evidence="4">
    <location>
        <begin position="27"/>
        <end position="315"/>
    </location>
</feature>
<keyword evidence="6" id="KW-1185">Reference proteome</keyword>
<dbReference type="InterPro" id="IPR023214">
    <property type="entry name" value="HAD_sf"/>
</dbReference>
<dbReference type="GO" id="GO:0046872">
    <property type="term" value="F:metal ion binding"/>
    <property type="evidence" value="ECO:0007669"/>
    <property type="project" value="UniProtKB-KW"/>
</dbReference>
<proteinExistence type="predicted"/>
<sequence length="315" mass="35602">MRSISNRFFYAIVVLLNVFAAGSICAQQYRPIATWPDETNARIEEFLNTTLTVTDRKVAVFDCDGTVFGQAPYYLADEALYDYADKNYKNRKDKESRQKMAILDRMVKDGNNVGKPYVEDRVHFLSGMTPEEIATLGYDCYMRSYKGKMYPEMKALISNLKEYGFEVWILTASPEFLYQRFVASELGIPVTHVLGVKGVVKNGVMSDEIIMPIPQDDGKAQVIPTYIKAVPLIVGGNSRGDMDMLNESRGLKIVVNPDDVTVRGKEDGPMSGHTVKSYWEKEGALIVHCNDVRDRNVSFKTADFKIRTNLENPKK</sequence>
<evidence type="ECO:0000256" key="2">
    <source>
        <dbReference type="ARBA" id="ARBA00022801"/>
    </source>
</evidence>
<feature type="signal peptide" evidence="4">
    <location>
        <begin position="1"/>
        <end position="26"/>
    </location>
</feature>
<dbReference type="HOGENOM" id="CLU_876790_0_0_10"/>
<organism evidence="5 6">
    <name type="scientific">Barnesiella intestinihominis YIT 11860</name>
    <dbReference type="NCBI Taxonomy" id="742726"/>
    <lineage>
        <taxon>Bacteria</taxon>
        <taxon>Pseudomonadati</taxon>
        <taxon>Bacteroidota</taxon>
        <taxon>Bacteroidia</taxon>
        <taxon>Bacteroidales</taxon>
        <taxon>Barnesiellaceae</taxon>
        <taxon>Barnesiella</taxon>
    </lineage>
</organism>
<keyword evidence="3" id="KW-0460">Magnesium</keyword>
<keyword evidence="1" id="KW-0479">Metal-binding</keyword>
<accession>K0WTM2</accession>
<name>K0WTM2_9BACT</name>
<keyword evidence="2" id="KW-0378">Hydrolase</keyword>
<dbReference type="GeneID" id="77849314"/>
<keyword evidence="4" id="KW-0732">Signal</keyword>
<dbReference type="GO" id="GO:0016787">
    <property type="term" value="F:hydrolase activity"/>
    <property type="evidence" value="ECO:0007669"/>
    <property type="project" value="UniProtKB-KW"/>
</dbReference>
<evidence type="ECO:0000256" key="4">
    <source>
        <dbReference type="SAM" id="SignalP"/>
    </source>
</evidence>
<dbReference type="PANTHER" id="PTHR43344">
    <property type="entry name" value="PHOSPHOSERINE PHOSPHATASE"/>
    <property type="match status" value="1"/>
</dbReference>
<dbReference type="Pfam" id="PF12710">
    <property type="entry name" value="HAD"/>
    <property type="match status" value="1"/>
</dbReference>
<dbReference type="InterPro" id="IPR050582">
    <property type="entry name" value="HAD-like_SerB"/>
</dbReference>